<proteinExistence type="predicted"/>
<dbReference type="EMBL" id="QXFX01000314">
    <property type="protein sequence ID" value="KAE9120673.1"/>
    <property type="molecule type" value="Genomic_DNA"/>
</dbReference>
<name>A0A6A3XGA1_9STRA</name>
<keyword evidence="7" id="KW-1185">Reference proteome</keyword>
<evidence type="ECO:0000313" key="3">
    <source>
        <dbReference type="EMBL" id="KAE9148168.1"/>
    </source>
</evidence>
<dbReference type="Proteomes" id="UP000476176">
    <property type="component" value="Unassembled WGS sequence"/>
</dbReference>
<dbReference type="EMBL" id="QXGB01000877">
    <property type="protein sequence ID" value="KAE9202173.1"/>
    <property type="molecule type" value="Genomic_DNA"/>
</dbReference>
<reference evidence="6 7" key="1">
    <citation type="submission" date="2018-08" db="EMBL/GenBank/DDBJ databases">
        <title>Genomic investigation of the strawberry pathogen Phytophthora fragariae indicates pathogenicity is determined by transcriptional variation in three key races.</title>
        <authorList>
            <person name="Adams T.M."/>
            <person name="Armitage A.D."/>
            <person name="Sobczyk M.K."/>
            <person name="Bates H.J."/>
            <person name="Dunwell J.M."/>
            <person name="Nellist C.F."/>
            <person name="Harrison R.J."/>
        </authorList>
    </citation>
    <scope>NUCLEOTIDE SEQUENCE [LARGE SCALE GENOMIC DNA]</scope>
    <source>
        <strain evidence="5 9">BC-23</strain>
        <strain evidence="4 7">NOV-27</strain>
        <strain evidence="3 8">NOV-5</strain>
        <strain evidence="1 6">NOV-9</strain>
        <strain evidence="2 10">ONT-3</strain>
    </source>
</reference>
<dbReference type="AlphaFoldDB" id="A0A6A3XGA1"/>
<dbReference type="EMBL" id="QXGC01000956">
    <property type="protein sequence ID" value="KAE9215407.1"/>
    <property type="molecule type" value="Genomic_DNA"/>
</dbReference>
<feature type="non-terminal residue" evidence="4">
    <location>
        <position position="73"/>
    </location>
</feature>
<gene>
    <name evidence="5" type="ORF">PF004_g14767</name>
    <name evidence="4" type="ORF">PF005_g14675</name>
    <name evidence="3" type="ORF">PF006_g7234</name>
    <name evidence="1" type="ORF">PF009_g16058</name>
    <name evidence="2" type="ORF">PF010_g7411</name>
</gene>
<dbReference type="Proteomes" id="UP000429523">
    <property type="component" value="Unassembled WGS sequence"/>
</dbReference>
<dbReference type="EMBL" id="QXGF01000959">
    <property type="protein sequence ID" value="KAE8933953.1"/>
    <property type="molecule type" value="Genomic_DNA"/>
</dbReference>
<evidence type="ECO:0000313" key="9">
    <source>
        <dbReference type="Proteomes" id="UP000476176"/>
    </source>
</evidence>
<organism evidence="4 7">
    <name type="scientific">Phytophthora fragariae</name>
    <dbReference type="NCBI Taxonomy" id="53985"/>
    <lineage>
        <taxon>Eukaryota</taxon>
        <taxon>Sar</taxon>
        <taxon>Stramenopiles</taxon>
        <taxon>Oomycota</taxon>
        <taxon>Peronosporomycetes</taxon>
        <taxon>Peronosporales</taxon>
        <taxon>Peronosporaceae</taxon>
        <taxon>Phytophthora</taxon>
    </lineage>
</organism>
<comment type="caution">
    <text evidence="4">The sequence shown here is derived from an EMBL/GenBank/DDBJ whole genome shotgun (WGS) entry which is preliminary data.</text>
</comment>
<sequence>MQCQVCWIALGTFHAAATHPINVHVLYYNITITSMAASCRASSGRQVASVAKGASLKYIFVKIFPAPPPETSY</sequence>
<evidence type="ECO:0000313" key="2">
    <source>
        <dbReference type="EMBL" id="KAE9120673.1"/>
    </source>
</evidence>
<evidence type="ECO:0000313" key="6">
    <source>
        <dbReference type="Proteomes" id="UP000429523"/>
    </source>
</evidence>
<evidence type="ECO:0000313" key="4">
    <source>
        <dbReference type="EMBL" id="KAE9202173.1"/>
    </source>
</evidence>
<evidence type="ECO:0000313" key="5">
    <source>
        <dbReference type="EMBL" id="KAE9215407.1"/>
    </source>
</evidence>
<protein>
    <submittedName>
        <fullName evidence="4">Uncharacterized protein</fullName>
    </submittedName>
</protein>
<evidence type="ECO:0000313" key="8">
    <source>
        <dbReference type="Proteomes" id="UP000440732"/>
    </source>
</evidence>
<dbReference type="Proteomes" id="UP000433483">
    <property type="component" value="Unassembled WGS sequence"/>
</dbReference>
<evidence type="ECO:0000313" key="10">
    <source>
        <dbReference type="Proteomes" id="UP000488956"/>
    </source>
</evidence>
<evidence type="ECO:0000313" key="1">
    <source>
        <dbReference type="EMBL" id="KAE8933953.1"/>
    </source>
</evidence>
<dbReference type="Proteomes" id="UP000440732">
    <property type="component" value="Unassembled WGS sequence"/>
</dbReference>
<dbReference type="EMBL" id="QXGA01000305">
    <property type="protein sequence ID" value="KAE9148168.1"/>
    <property type="molecule type" value="Genomic_DNA"/>
</dbReference>
<accession>A0A6A3XGA1</accession>
<evidence type="ECO:0000313" key="7">
    <source>
        <dbReference type="Proteomes" id="UP000433483"/>
    </source>
</evidence>
<dbReference type="Proteomes" id="UP000488956">
    <property type="component" value="Unassembled WGS sequence"/>
</dbReference>